<proteinExistence type="predicted"/>
<evidence type="ECO:0000313" key="2">
    <source>
        <dbReference type="Proteomes" id="UP000249254"/>
    </source>
</evidence>
<sequence>MWVYGDRTRRTTPRAALRELTASLRDVESAGPGAARHDRLTRAFIQAGALAQGVADAEFAARGFDDASPAQDAAMSLLTALARKLAASAWSGFATAGPPTSAELMALALSPLPEEIELKTPEGYAFYGLYPEAYLKAAAERDWDAPPFVIGIRSIGTGLAALVAAVTGAVDVATLRPTGHPFHREVRVSNTMRERLSAHAGPFAVVDEGPGLSGSSFGAAADLLTSLGISLERIVFMPSHAGGPGPEAAAAHRQTWDSVGMRPATFDALIAEEPLAGWFAEVVEGIEAVEDISGGAWAERRSDAAVHPALERRKFWLLAEGRTYLAKFAGLGEPGEAKYARARTLARAGAGPEPVALTRGFLVERWIDGVPGLHADPLTVAEHVGRYLGLRALAFPAEADQGASLEDLAVMARTNAQELGLEPSLVPPPPADAGRPIHVDGRLHRWEWITTAGGRLIKTDAVDHSCGHDLVGCQDVAWDVAGAKVELDLDDGAAEALIAALERVSERRVDRALLAFFDVAYPAFQAGLWRLAGDEAQVQRYAARLA</sequence>
<reference evidence="2" key="1">
    <citation type="submission" date="2018-05" db="EMBL/GenBank/DDBJ databases">
        <authorList>
            <person name="Li X."/>
        </authorList>
    </citation>
    <scope>NUCLEOTIDE SEQUENCE [LARGE SCALE GENOMIC DNA]</scope>
    <source>
        <strain evidence="2">LX32</strain>
    </source>
</reference>
<dbReference type="EMBL" id="QFYQ01000001">
    <property type="protein sequence ID" value="RAK54988.1"/>
    <property type="molecule type" value="Genomic_DNA"/>
</dbReference>
<accession>A0A328AQ29</accession>
<name>A0A328AQ29_9CAUL</name>
<dbReference type="Proteomes" id="UP000249254">
    <property type="component" value="Unassembled WGS sequence"/>
</dbReference>
<gene>
    <name evidence="1" type="ORF">DJ017_10845</name>
</gene>
<dbReference type="AlphaFoldDB" id="A0A328AQ29"/>
<keyword evidence="2" id="KW-1185">Reference proteome</keyword>
<dbReference type="RefSeq" id="WP_111528738.1">
    <property type="nucleotide sequence ID" value="NZ_JBHRSG010000004.1"/>
</dbReference>
<evidence type="ECO:0000313" key="1">
    <source>
        <dbReference type="EMBL" id="RAK54988.1"/>
    </source>
</evidence>
<dbReference type="OrthoDB" id="7592571at2"/>
<organism evidence="1 2">
    <name type="scientific">Phenylobacterium soli</name>
    <dbReference type="NCBI Taxonomy" id="2170551"/>
    <lineage>
        <taxon>Bacteria</taxon>
        <taxon>Pseudomonadati</taxon>
        <taxon>Pseudomonadota</taxon>
        <taxon>Alphaproteobacteria</taxon>
        <taxon>Caulobacterales</taxon>
        <taxon>Caulobacteraceae</taxon>
        <taxon>Phenylobacterium</taxon>
    </lineage>
</organism>
<comment type="caution">
    <text evidence="1">The sequence shown here is derived from an EMBL/GenBank/DDBJ whole genome shotgun (WGS) entry which is preliminary data.</text>
</comment>
<protein>
    <submittedName>
        <fullName evidence="1">Uncharacterized protein</fullName>
    </submittedName>
</protein>